<accession>A0AAD2JI46</accession>
<feature type="domain" description="RING-type" evidence="14">
    <location>
        <begin position="209"/>
        <end position="253"/>
    </location>
</feature>
<feature type="compositionally biased region" description="Polar residues" evidence="13">
    <location>
        <begin position="454"/>
        <end position="469"/>
    </location>
</feature>
<evidence type="ECO:0000256" key="7">
    <source>
        <dbReference type="ARBA" id="ARBA00022771"/>
    </source>
</evidence>
<keyword evidence="7 12" id="KW-0863">Zinc-finger</keyword>
<organism evidence="15 16">
    <name type="scientific">Cylindrotheca closterium</name>
    <dbReference type="NCBI Taxonomy" id="2856"/>
    <lineage>
        <taxon>Eukaryota</taxon>
        <taxon>Sar</taxon>
        <taxon>Stramenopiles</taxon>
        <taxon>Ochrophyta</taxon>
        <taxon>Bacillariophyta</taxon>
        <taxon>Bacillariophyceae</taxon>
        <taxon>Bacillariophycidae</taxon>
        <taxon>Bacillariales</taxon>
        <taxon>Bacillariaceae</taxon>
        <taxon>Cylindrotheca</taxon>
    </lineage>
</organism>
<sequence length="469" mass="52330">MYLRSLQDSNSTETIPMGEEGEVLITGDDWSFEFTFVSTLVAVIVVILCIREYYVRRYGVDFCPVFHLFRSHQAQVDRDRVYAEEVQRQLDSENQEADLEARRKERREWYEAYLVPYTMTVEESDFFYAQGTDENGNTILKENLTAINRKFSSSSLDIQELGDEAMVGQSNMEGKSSDSEDNEEENEEVCLRLPIKDGEGNCRSVEANCTICFSAYQIGDKVVWSDLRCNHAFHYDCILPWLVKGKKRCPICRAWFVPGSKIEDQRKALAERLAGESTMSSTTDGPDETNSLEVDPQGSSDAETLPLKDEADANAGSSILQNPECQQQSATQFTNSKNQRSFEKQLSSFEGDDETTSCDCQWQLDIPTNSGSISCMVESKNESETVPSNGEYPAGGTDESLIESSSASALDLERQTDCGVDHNNTDLGSPDLTATTASSDEEKDDQQEMDASIDDQSLSALSETQEMSA</sequence>
<evidence type="ECO:0000259" key="14">
    <source>
        <dbReference type="PROSITE" id="PS50089"/>
    </source>
</evidence>
<keyword evidence="11" id="KW-0472">Membrane</keyword>
<protein>
    <recommendedName>
        <fullName evidence="3">RING-type E3 ubiquitin transferase</fullName>
        <ecNumber evidence="3">2.3.2.27</ecNumber>
    </recommendedName>
</protein>
<dbReference type="Pfam" id="PF13639">
    <property type="entry name" value="zf-RING_2"/>
    <property type="match status" value="1"/>
</dbReference>
<feature type="region of interest" description="Disordered" evidence="13">
    <location>
        <begin position="324"/>
        <end position="356"/>
    </location>
</feature>
<dbReference type="GO" id="GO:0006511">
    <property type="term" value="P:ubiquitin-dependent protein catabolic process"/>
    <property type="evidence" value="ECO:0007669"/>
    <property type="project" value="TreeGrafter"/>
</dbReference>
<dbReference type="GO" id="GO:0008270">
    <property type="term" value="F:zinc ion binding"/>
    <property type="evidence" value="ECO:0007669"/>
    <property type="project" value="UniProtKB-KW"/>
</dbReference>
<keyword evidence="5" id="KW-0812">Transmembrane</keyword>
<evidence type="ECO:0000313" key="15">
    <source>
        <dbReference type="EMBL" id="CAJ1951406.1"/>
    </source>
</evidence>
<dbReference type="AlphaFoldDB" id="A0AAD2JI46"/>
<evidence type="ECO:0000256" key="2">
    <source>
        <dbReference type="ARBA" id="ARBA00004141"/>
    </source>
</evidence>
<dbReference type="Proteomes" id="UP001295423">
    <property type="component" value="Unassembled WGS sequence"/>
</dbReference>
<dbReference type="PROSITE" id="PS50089">
    <property type="entry name" value="ZF_RING_2"/>
    <property type="match status" value="1"/>
</dbReference>
<dbReference type="PANTHER" id="PTHR45977">
    <property type="entry name" value="TARGET OF ERK KINASE MPK-1"/>
    <property type="match status" value="1"/>
</dbReference>
<evidence type="ECO:0000256" key="11">
    <source>
        <dbReference type="ARBA" id="ARBA00023136"/>
    </source>
</evidence>
<dbReference type="GO" id="GO:0061630">
    <property type="term" value="F:ubiquitin protein ligase activity"/>
    <property type="evidence" value="ECO:0007669"/>
    <property type="project" value="UniProtKB-EC"/>
</dbReference>
<keyword evidence="8" id="KW-0833">Ubl conjugation pathway</keyword>
<evidence type="ECO:0000313" key="16">
    <source>
        <dbReference type="Proteomes" id="UP001295423"/>
    </source>
</evidence>
<gene>
    <name evidence="15" type="ORF">CYCCA115_LOCUS13057</name>
</gene>
<comment type="subcellular location">
    <subcellularLocation>
        <location evidence="2">Membrane</location>
        <topology evidence="2">Multi-pass membrane protein</topology>
    </subcellularLocation>
</comment>
<feature type="compositionally biased region" description="Basic and acidic residues" evidence="13">
    <location>
        <begin position="411"/>
        <end position="424"/>
    </location>
</feature>
<feature type="compositionally biased region" description="Acidic residues" evidence="13">
    <location>
        <begin position="439"/>
        <end position="453"/>
    </location>
</feature>
<dbReference type="PANTHER" id="PTHR45977:SF4">
    <property type="entry name" value="RING-TYPE DOMAIN-CONTAINING PROTEIN"/>
    <property type="match status" value="1"/>
</dbReference>
<dbReference type="GO" id="GO:0016020">
    <property type="term" value="C:membrane"/>
    <property type="evidence" value="ECO:0007669"/>
    <property type="project" value="UniProtKB-SubCell"/>
</dbReference>
<evidence type="ECO:0000256" key="12">
    <source>
        <dbReference type="PROSITE-ProRule" id="PRU00175"/>
    </source>
</evidence>
<evidence type="ECO:0000256" key="1">
    <source>
        <dbReference type="ARBA" id="ARBA00000900"/>
    </source>
</evidence>
<evidence type="ECO:0000256" key="13">
    <source>
        <dbReference type="SAM" id="MobiDB-lite"/>
    </source>
</evidence>
<dbReference type="GO" id="GO:0016567">
    <property type="term" value="P:protein ubiquitination"/>
    <property type="evidence" value="ECO:0007669"/>
    <property type="project" value="TreeGrafter"/>
</dbReference>
<keyword evidence="9" id="KW-0862">Zinc</keyword>
<evidence type="ECO:0000256" key="4">
    <source>
        <dbReference type="ARBA" id="ARBA00022679"/>
    </source>
</evidence>
<dbReference type="EC" id="2.3.2.27" evidence="3"/>
<feature type="region of interest" description="Disordered" evidence="13">
    <location>
        <begin position="378"/>
        <end position="469"/>
    </location>
</feature>
<evidence type="ECO:0000256" key="9">
    <source>
        <dbReference type="ARBA" id="ARBA00022833"/>
    </source>
</evidence>
<feature type="region of interest" description="Disordered" evidence="13">
    <location>
        <begin position="167"/>
        <end position="187"/>
    </location>
</feature>
<evidence type="ECO:0000256" key="3">
    <source>
        <dbReference type="ARBA" id="ARBA00012483"/>
    </source>
</evidence>
<dbReference type="InterPro" id="IPR013083">
    <property type="entry name" value="Znf_RING/FYVE/PHD"/>
</dbReference>
<evidence type="ECO:0000256" key="8">
    <source>
        <dbReference type="ARBA" id="ARBA00022786"/>
    </source>
</evidence>
<dbReference type="EMBL" id="CAKOGP040001781">
    <property type="protein sequence ID" value="CAJ1951406.1"/>
    <property type="molecule type" value="Genomic_DNA"/>
</dbReference>
<dbReference type="SUPFAM" id="SSF57850">
    <property type="entry name" value="RING/U-box"/>
    <property type="match status" value="1"/>
</dbReference>
<dbReference type="CDD" id="cd16448">
    <property type="entry name" value="RING-H2"/>
    <property type="match status" value="1"/>
</dbReference>
<feature type="compositionally biased region" description="Polar residues" evidence="13">
    <location>
        <begin position="324"/>
        <end position="348"/>
    </location>
</feature>
<evidence type="ECO:0000256" key="10">
    <source>
        <dbReference type="ARBA" id="ARBA00022989"/>
    </source>
</evidence>
<keyword evidence="10" id="KW-1133">Transmembrane helix</keyword>
<feature type="compositionally biased region" description="Polar residues" evidence="13">
    <location>
        <begin position="277"/>
        <end position="302"/>
    </location>
</feature>
<keyword evidence="16" id="KW-1185">Reference proteome</keyword>
<evidence type="ECO:0000256" key="6">
    <source>
        <dbReference type="ARBA" id="ARBA00022723"/>
    </source>
</evidence>
<reference evidence="15" key="1">
    <citation type="submission" date="2023-08" db="EMBL/GenBank/DDBJ databases">
        <authorList>
            <person name="Audoor S."/>
            <person name="Bilcke G."/>
        </authorList>
    </citation>
    <scope>NUCLEOTIDE SEQUENCE</scope>
</reference>
<keyword evidence="6" id="KW-0479">Metal-binding</keyword>
<keyword evidence="4" id="KW-0808">Transferase</keyword>
<feature type="compositionally biased region" description="Low complexity" evidence="13">
    <location>
        <begin position="398"/>
        <end position="410"/>
    </location>
</feature>
<feature type="region of interest" description="Disordered" evidence="13">
    <location>
        <begin position="272"/>
        <end position="304"/>
    </location>
</feature>
<dbReference type="InterPro" id="IPR001841">
    <property type="entry name" value="Znf_RING"/>
</dbReference>
<evidence type="ECO:0000256" key="5">
    <source>
        <dbReference type="ARBA" id="ARBA00022692"/>
    </source>
</evidence>
<dbReference type="SMART" id="SM00184">
    <property type="entry name" value="RING"/>
    <property type="match status" value="1"/>
</dbReference>
<name>A0AAD2JI46_9STRA</name>
<comment type="catalytic activity">
    <reaction evidence="1">
        <text>S-ubiquitinyl-[E2 ubiquitin-conjugating enzyme]-L-cysteine + [acceptor protein]-L-lysine = [E2 ubiquitin-conjugating enzyme]-L-cysteine + N(6)-ubiquitinyl-[acceptor protein]-L-lysine.</text>
        <dbReference type="EC" id="2.3.2.27"/>
    </reaction>
</comment>
<comment type="caution">
    <text evidence="15">The sequence shown here is derived from an EMBL/GenBank/DDBJ whole genome shotgun (WGS) entry which is preliminary data.</text>
</comment>
<dbReference type="Gene3D" id="3.30.40.10">
    <property type="entry name" value="Zinc/RING finger domain, C3HC4 (zinc finger)"/>
    <property type="match status" value="1"/>
</dbReference>
<proteinExistence type="predicted"/>